<evidence type="ECO:0000313" key="2">
    <source>
        <dbReference type="EMBL" id="EDZ64551.1"/>
    </source>
</evidence>
<dbReference type="SUPFAM" id="SSF56281">
    <property type="entry name" value="Metallo-hydrolase/oxidoreductase"/>
    <property type="match status" value="1"/>
</dbReference>
<dbReference type="CDD" id="cd07735">
    <property type="entry name" value="class_II_PDE_MBL-fold"/>
    <property type="match status" value="1"/>
</dbReference>
<dbReference type="GO" id="GO:0004115">
    <property type="term" value="F:3',5'-cyclic-AMP phosphodiesterase activity"/>
    <property type="evidence" value="ECO:0007669"/>
    <property type="project" value="InterPro"/>
</dbReference>
<dbReference type="EMBL" id="DS995299">
    <property type="protein sequence ID" value="EDZ64551.1"/>
    <property type="molecule type" value="Genomic_DNA"/>
</dbReference>
<organism evidence="2 3">
    <name type="scientific">beta proteobacterium KB13</name>
    <dbReference type="NCBI Taxonomy" id="314607"/>
    <lineage>
        <taxon>Bacteria</taxon>
        <taxon>Pseudomonadati</taxon>
        <taxon>Pseudomonadota</taxon>
        <taxon>Betaproteobacteria</taxon>
        <taxon>Nitrosomonadales</taxon>
        <taxon>OM43 clade</taxon>
    </lineage>
</organism>
<keyword evidence="3" id="KW-1185">Reference proteome</keyword>
<dbReference type="PANTHER" id="PTHR42663:SF6">
    <property type="entry name" value="HYDROLASE C777.06C-RELATED"/>
    <property type="match status" value="1"/>
</dbReference>
<name>B6BVW6_9PROT</name>
<dbReference type="AlphaFoldDB" id="B6BVW6"/>
<gene>
    <name evidence="2" type="ORF">KB13_683</name>
</gene>
<accession>B6BVW6</accession>
<evidence type="ECO:0000313" key="3">
    <source>
        <dbReference type="Proteomes" id="UP000004188"/>
    </source>
</evidence>
<dbReference type="PRINTS" id="PR00388">
    <property type="entry name" value="PDIESTERASE2"/>
</dbReference>
<dbReference type="HOGENOM" id="CLU_1060731_0_0_4"/>
<dbReference type="STRING" id="314607.KB13_683"/>
<feature type="domain" description="Metallo-beta-lactamase" evidence="1">
    <location>
        <begin position="19"/>
        <end position="210"/>
    </location>
</feature>
<proteinExistence type="predicted"/>
<dbReference type="InterPro" id="IPR000396">
    <property type="entry name" value="Pdiesterase2"/>
</dbReference>
<dbReference type="PANTHER" id="PTHR42663">
    <property type="entry name" value="HYDROLASE C777.06C-RELATED-RELATED"/>
    <property type="match status" value="1"/>
</dbReference>
<dbReference type="eggNOG" id="COG1234">
    <property type="taxonomic scope" value="Bacteria"/>
</dbReference>
<dbReference type="InterPro" id="IPR001279">
    <property type="entry name" value="Metallo-B-lactamas"/>
</dbReference>
<dbReference type="Gene3D" id="3.60.15.10">
    <property type="entry name" value="Ribonuclease Z/Hydroxyacylglutathione hydrolase-like"/>
    <property type="match status" value="1"/>
</dbReference>
<dbReference type="InterPro" id="IPR036866">
    <property type="entry name" value="RibonucZ/Hydroxyglut_hydro"/>
</dbReference>
<dbReference type="SMART" id="SM00849">
    <property type="entry name" value="Lactamase_B"/>
    <property type="match status" value="1"/>
</dbReference>
<protein>
    <submittedName>
        <fullName evidence="2">cAMP phosphodiesterase class-II</fullName>
    </submittedName>
</protein>
<dbReference type="Pfam" id="PF12706">
    <property type="entry name" value="Lactamase_B_2"/>
    <property type="match status" value="1"/>
</dbReference>
<sequence>MKNNFKILGCSGSVGKGGYTTCFQINDDILIDAGSGLLDQDFDELKKINKIFLTHSHLDHILGIPLLADLVGNYRDQPIEVFGSNDTIINIKKNIFNGVIWPDFSVIPTESKPYLKFSSINTEIPKAVDQFKITPFYVNHTVRCFGYKIESQDQAIIFSGDTGPSENLIRMINETKNLAAVIIDVSFQDKRQNIADLSRHFTPQSLAKAVKAINDKQAIFITHQKPGCEENILKEIKDHKIKHDIKILERDLVINF</sequence>
<evidence type="ECO:0000259" key="1">
    <source>
        <dbReference type="SMART" id="SM00849"/>
    </source>
</evidence>
<reference evidence="3" key="1">
    <citation type="journal article" date="2012" name="Stand. Genomic Sci.">
        <title>Genome sequence of strain HIMB624, a cultured representative from the OM43 clade of marine Betaproteobacteria.</title>
        <authorList>
            <person name="Huggett M.J."/>
            <person name="Hayakawa D.H."/>
            <person name="Rappe M.S."/>
        </authorList>
    </citation>
    <scope>NUCLEOTIDE SEQUENCE [LARGE SCALE GENOMIC DNA]</scope>
    <source>
        <strain evidence="3">KB13</strain>
    </source>
</reference>
<dbReference type="Proteomes" id="UP000004188">
    <property type="component" value="Unassembled WGS sequence"/>
</dbReference>
<dbReference type="GO" id="GO:0006198">
    <property type="term" value="P:cAMP catabolic process"/>
    <property type="evidence" value="ECO:0007669"/>
    <property type="project" value="InterPro"/>
</dbReference>